<dbReference type="OrthoDB" id="10437659at2759"/>
<dbReference type="GeneID" id="64966393"/>
<reference evidence="2" key="2">
    <citation type="submission" date="2021-02" db="EMBL/GenBank/DDBJ databases">
        <title>Aspergillus luchuensis mut. kawachii IFO 4304 genome sequence.</title>
        <authorList>
            <person name="Mori K."/>
            <person name="Kadooka C."/>
            <person name="Goto M."/>
            <person name="Futagami T."/>
        </authorList>
    </citation>
    <scope>NUCLEOTIDE SEQUENCE</scope>
    <source>
        <strain evidence="2">IFO 4308</strain>
    </source>
</reference>
<dbReference type="AlphaFoldDB" id="A0A7R7WLA8"/>
<proteinExistence type="predicted"/>
<keyword evidence="1" id="KW-0812">Transmembrane</keyword>
<dbReference type="RefSeq" id="XP_041548834.1">
    <property type="nucleotide sequence ID" value="XM_041681942.1"/>
</dbReference>
<accession>A0A7R7WLA8</accession>
<keyword evidence="3" id="KW-1185">Reference proteome</keyword>
<protein>
    <submittedName>
        <fullName evidence="2">Uncharacterized protein</fullName>
    </submittedName>
</protein>
<gene>
    <name evidence="2" type="ORF">AKAW2_80873S</name>
</gene>
<dbReference type="KEGG" id="aluc:AKAW2_80873S"/>
<feature type="transmembrane region" description="Helical" evidence="1">
    <location>
        <begin position="75"/>
        <end position="99"/>
    </location>
</feature>
<organism evidence="2 3">
    <name type="scientific">Aspergillus kawachii</name>
    <name type="common">White koji mold</name>
    <name type="synonym">Aspergillus awamori var. kawachi</name>
    <dbReference type="NCBI Taxonomy" id="1069201"/>
    <lineage>
        <taxon>Eukaryota</taxon>
        <taxon>Fungi</taxon>
        <taxon>Dikarya</taxon>
        <taxon>Ascomycota</taxon>
        <taxon>Pezizomycotina</taxon>
        <taxon>Eurotiomycetes</taxon>
        <taxon>Eurotiomycetidae</taxon>
        <taxon>Eurotiales</taxon>
        <taxon>Aspergillaceae</taxon>
        <taxon>Aspergillus</taxon>
        <taxon>Aspergillus subgen. Circumdati</taxon>
    </lineage>
</organism>
<reference evidence="2" key="1">
    <citation type="submission" date="2021-01" db="EMBL/GenBank/DDBJ databases">
        <authorList>
            <consortium name="Aspergillus luchuensis mut. kawachii IFO 4304 genome sequencing consortium"/>
            <person name="Kazuki M."/>
            <person name="Futagami T."/>
        </authorList>
    </citation>
    <scope>NUCLEOTIDE SEQUENCE</scope>
    <source>
        <strain evidence="2">IFO 4308</strain>
    </source>
</reference>
<keyword evidence="1" id="KW-0472">Membrane</keyword>
<dbReference type="EMBL" id="AP024432">
    <property type="protein sequence ID" value="BCS05072.1"/>
    <property type="molecule type" value="Genomic_DNA"/>
</dbReference>
<dbReference type="Proteomes" id="UP000661280">
    <property type="component" value="Chromosome 8"/>
</dbReference>
<keyword evidence="1" id="KW-1133">Transmembrane helix</keyword>
<feature type="transmembrane region" description="Helical" evidence="1">
    <location>
        <begin position="111"/>
        <end position="133"/>
    </location>
</feature>
<evidence type="ECO:0000256" key="1">
    <source>
        <dbReference type="SAM" id="Phobius"/>
    </source>
</evidence>
<sequence length="149" mass="16248">MQIRKPPLPHSRYYSGIAPHGLAAVNRIIYRLEPVILAPSRATATSFLGRSVIQVPVGPPYVISRFALFGHRLRLFPGLSLLLFYFTSAFFLLGLLSGFLPSWSSIRLSSYTIPLPLGIFAFISSAIGSIDLFRLAPPETLSSATVTGV</sequence>
<name>A0A7R7WLA8_ASPKA</name>
<evidence type="ECO:0000313" key="3">
    <source>
        <dbReference type="Proteomes" id="UP000661280"/>
    </source>
</evidence>
<evidence type="ECO:0000313" key="2">
    <source>
        <dbReference type="EMBL" id="BCS05072.1"/>
    </source>
</evidence>